<feature type="region of interest" description="Disordered" evidence="1">
    <location>
        <begin position="1"/>
        <end position="22"/>
    </location>
</feature>
<sequence length="22" mass="2470">MVCRKRFPQDNTPEPVQGRGGP</sequence>
<name>A0A4Y7J935_PAPSO</name>
<organism evidence="2 3">
    <name type="scientific">Papaver somniferum</name>
    <name type="common">Opium poppy</name>
    <dbReference type="NCBI Taxonomy" id="3469"/>
    <lineage>
        <taxon>Eukaryota</taxon>
        <taxon>Viridiplantae</taxon>
        <taxon>Streptophyta</taxon>
        <taxon>Embryophyta</taxon>
        <taxon>Tracheophyta</taxon>
        <taxon>Spermatophyta</taxon>
        <taxon>Magnoliopsida</taxon>
        <taxon>Ranunculales</taxon>
        <taxon>Papaveraceae</taxon>
        <taxon>Papaveroideae</taxon>
        <taxon>Papaver</taxon>
    </lineage>
</organism>
<reference evidence="2 3" key="1">
    <citation type="journal article" date="2018" name="Science">
        <title>The opium poppy genome and morphinan production.</title>
        <authorList>
            <person name="Guo L."/>
            <person name="Winzer T."/>
            <person name="Yang X."/>
            <person name="Li Y."/>
            <person name="Ning Z."/>
            <person name="He Z."/>
            <person name="Teodor R."/>
            <person name="Lu Y."/>
            <person name="Bowser T.A."/>
            <person name="Graham I.A."/>
            <person name="Ye K."/>
        </authorList>
    </citation>
    <scope>NUCLEOTIDE SEQUENCE [LARGE SCALE GENOMIC DNA]</scope>
    <source>
        <strain evidence="3">cv. HN1</strain>
        <tissue evidence="2">Leaves</tissue>
    </source>
</reference>
<accession>A0A4Y7J935</accession>
<evidence type="ECO:0000256" key="1">
    <source>
        <dbReference type="SAM" id="MobiDB-lite"/>
    </source>
</evidence>
<evidence type="ECO:0000313" key="2">
    <source>
        <dbReference type="EMBL" id="RZC56125.1"/>
    </source>
</evidence>
<proteinExistence type="predicted"/>
<evidence type="ECO:0000313" key="3">
    <source>
        <dbReference type="Proteomes" id="UP000316621"/>
    </source>
</evidence>
<dbReference type="EMBL" id="CM010717">
    <property type="protein sequence ID" value="RZC56125.1"/>
    <property type="molecule type" value="Genomic_DNA"/>
</dbReference>
<dbReference type="Proteomes" id="UP000316621">
    <property type="component" value="Chromosome 3"/>
</dbReference>
<keyword evidence="3" id="KW-1185">Reference proteome</keyword>
<gene>
    <name evidence="2" type="ORF">C5167_014986</name>
</gene>
<dbReference type="Gramene" id="RZC56125">
    <property type="protein sequence ID" value="RZC56125"/>
    <property type="gene ID" value="C5167_014986"/>
</dbReference>
<dbReference type="AlphaFoldDB" id="A0A4Y7J935"/>
<protein>
    <submittedName>
        <fullName evidence="2">Uncharacterized protein</fullName>
    </submittedName>
</protein>